<gene>
    <name evidence="2" type="ORF">Hypma_013961</name>
</gene>
<reference evidence="2" key="1">
    <citation type="submission" date="2018-04" db="EMBL/GenBank/DDBJ databases">
        <title>Whole genome sequencing of Hypsizygus marmoreus.</title>
        <authorList>
            <person name="Choi I.-G."/>
            <person name="Min B."/>
            <person name="Kim J.-G."/>
            <person name="Kim S."/>
            <person name="Oh Y.-L."/>
            <person name="Kong W.-S."/>
            <person name="Park H."/>
            <person name="Jeong J."/>
            <person name="Song E.-S."/>
        </authorList>
    </citation>
    <scope>NUCLEOTIDE SEQUENCE [LARGE SCALE GENOMIC DNA]</scope>
    <source>
        <strain evidence="2">51987-8</strain>
    </source>
</reference>
<name>A0A369K749_HYPMA</name>
<protein>
    <submittedName>
        <fullName evidence="2">Uncharacterized protein</fullName>
    </submittedName>
</protein>
<keyword evidence="1" id="KW-1133">Transmembrane helix</keyword>
<evidence type="ECO:0000313" key="3">
    <source>
        <dbReference type="Proteomes" id="UP000076154"/>
    </source>
</evidence>
<dbReference type="EMBL" id="LUEZ02000009">
    <property type="protein sequence ID" value="RDB29728.1"/>
    <property type="molecule type" value="Genomic_DNA"/>
</dbReference>
<keyword evidence="1" id="KW-0472">Membrane</keyword>
<comment type="caution">
    <text evidence="2">The sequence shown here is derived from an EMBL/GenBank/DDBJ whole genome shotgun (WGS) entry which is preliminary data.</text>
</comment>
<proteinExistence type="predicted"/>
<evidence type="ECO:0000313" key="2">
    <source>
        <dbReference type="EMBL" id="RDB29728.1"/>
    </source>
</evidence>
<dbReference type="Proteomes" id="UP000076154">
    <property type="component" value="Unassembled WGS sequence"/>
</dbReference>
<dbReference type="OrthoDB" id="3068460at2759"/>
<accession>A0A369K749</accession>
<keyword evidence="3" id="KW-1185">Reference proteome</keyword>
<evidence type="ECO:0000256" key="1">
    <source>
        <dbReference type="SAM" id="Phobius"/>
    </source>
</evidence>
<sequence length="67" mass="7246">MAPNMRLDTPTRMAAGFAGVLLLFGATFIVAKRNIAGKRRLDLEEYRASQAVARTENSRNGGPGPKN</sequence>
<feature type="transmembrane region" description="Helical" evidence="1">
    <location>
        <begin position="12"/>
        <end position="31"/>
    </location>
</feature>
<dbReference type="AlphaFoldDB" id="A0A369K749"/>
<dbReference type="InParanoid" id="A0A369K749"/>
<keyword evidence="1" id="KW-0812">Transmembrane</keyword>
<organism evidence="2 3">
    <name type="scientific">Hypsizygus marmoreus</name>
    <name type="common">White beech mushroom</name>
    <name type="synonym">Agaricus marmoreus</name>
    <dbReference type="NCBI Taxonomy" id="39966"/>
    <lineage>
        <taxon>Eukaryota</taxon>
        <taxon>Fungi</taxon>
        <taxon>Dikarya</taxon>
        <taxon>Basidiomycota</taxon>
        <taxon>Agaricomycotina</taxon>
        <taxon>Agaricomycetes</taxon>
        <taxon>Agaricomycetidae</taxon>
        <taxon>Agaricales</taxon>
        <taxon>Tricholomatineae</taxon>
        <taxon>Lyophyllaceae</taxon>
        <taxon>Hypsizygus</taxon>
    </lineage>
</organism>